<dbReference type="AlphaFoldDB" id="A0A0K6GCP7"/>
<proteinExistence type="predicted"/>
<organism evidence="1 2">
    <name type="scientific">Rhizoctonia solani</name>
    <dbReference type="NCBI Taxonomy" id="456999"/>
    <lineage>
        <taxon>Eukaryota</taxon>
        <taxon>Fungi</taxon>
        <taxon>Dikarya</taxon>
        <taxon>Basidiomycota</taxon>
        <taxon>Agaricomycotina</taxon>
        <taxon>Agaricomycetes</taxon>
        <taxon>Cantharellales</taxon>
        <taxon>Ceratobasidiaceae</taxon>
        <taxon>Rhizoctonia</taxon>
    </lineage>
</organism>
<dbReference type="Proteomes" id="UP000044841">
    <property type="component" value="Unassembled WGS sequence"/>
</dbReference>
<gene>
    <name evidence="1" type="ORF">RSOLAG22IIIB_12161</name>
</gene>
<evidence type="ECO:0000313" key="2">
    <source>
        <dbReference type="Proteomes" id="UP000044841"/>
    </source>
</evidence>
<accession>A0A0K6GCP7</accession>
<protein>
    <submittedName>
        <fullName evidence="1">Uncharacterized protein</fullName>
    </submittedName>
</protein>
<reference evidence="1 2" key="1">
    <citation type="submission" date="2015-07" db="EMBL/GenBank/DDBJ databases">
        <authorList>
            <person name="Noorani M."/>
        </authorList>
    </citation>
    <scope>NUCLEOTIDE SEQUENCE [LARGE SCALE GENOMIC DNA]</scope>
    <source>
        <strain evidence="1">BBA 69670</strain>
    </source>
</reference>
<evidence type="ECO:0000313" key="1">
    <source>
        <dbReference type="EMBL" id="CUA76255.1"/>
    </source>
</evidence>
<name>A0A0K6GCP7_9AGAM</name>
<sequence length="470" mass="52620">MLRTLGVHKAANPTAQQQLEGWIKAIDACCDTFNRSALGQNHHMNSHMVAPKIRGVLTDHAADQKRFHELLKQWKQGCDREVRALHKLKTMSVEEQLAALTSHLDNATRSISDWRTLPSDKQAALMHDAWFALAIKIGEAEFQKLSEETQFDVDFLAWAGCCMHKELNAVKGGVSQMALAWNTNGLTPPIALNNKSATEWAAIFHNEKAPRGAVKLASLAGALFKNKDDKKGYQKTVDNYFEKTFGYSNRFPDTSNTRYGSYCDAATELILHTGTYIKLMETLRDAKVALEFTNIESNLFRGLHDIPTLTELAVMALYAQAIGRPYLRTVRSTALNALDLGSFHNRVKHCQAIIEEPELLIAPDASPSRGTLDGGLWDRPELMYLLWLSHKLPNLRTVLVAFFTGALRSWERFTSEFDAGGTIAQATQKQRQSAWVSPTNDISEGSLGQCRQMLRRAPTMTDNQINARMM</sequence>
<dbReference type="EMBL" id="CYGV01001651">
    <property type="protein sequence ID" value="CUA76255.1"/>
    <property type="molecule type" value="Genomic_DNA"/>
</dbReference>
<keyword evidence="2" id="KW-1185">Reference proteome</keyword>